<evidence type="ECO:0000313" key="3">
    <source>
        <dbReference type="Proteomes" id="UP001338125"/>
    </source>
</evidence>
<dbReference type="Proteomes" id="UP001338125">
    <property type="component" value="Unassembled WGS sequence"/>
</dbReference>
<protein>
    <submittedName>
        <fullName evidence="2">Uncharacterized protein</fullName>
    </submittedName>
</protein>
<name>A0ABR0T1Y3_9HYPO</name>
<comment type="caution">
    <text evidence="2">The sequence shown here is derived from an EMBL/GenBank/DDBJ whole genome shotgun (WGS) entry which is preliminary data.</text>
</comment>
<evidence type="ECO:0000256" key="1">
    <source>
        <dbReference type="SAM" id="MobiDB-lite"/>
    </source>
</evidence>
<reference evidence="2 3" key="1">
    <citation type="submission" date="2024-01" db="EMBL/GenBank/DDBJ databases">
        <title>Complete genome of Cladobotryum mycophilum ATHUM6906.</title>
        <authorList>
            <person name="Christinaki A.C."/>
            <person name="Myridakis A.I."/>
            <person name="Kouvelis V.N."/>
        </authorList>
    </citation>
    <scope>NUCLEOTIDE SEQUENCE [LARGE SCALE GENOMIC DNA]</scope>
    <source>
        <strain evidence="2 3">ATHUM6906</strain>
    </source>
</reference>
<organism evidence="2 3">
    <name type="scientific">Cladobotryum mycophilum</name>
    <dbReference type="NCBI Taxonomy" id="491253"/>
    <lineage>
        <taxon>Eukaryota</taxon>
        <taxon>Fungi</taxon>
        <taxon>Dikarya</taxon>
        <taxon>Ascomycota</taxon>
        <taxon>Pezizomycotina</taxon>
        <taxon>Sordariomycetes</taxon>
        <taxon>Hypocreomycetidae</taxon>
        <taxon>Hypocreales</taxon>
        <taxon>Hypocreaceae</taxon>
        <taxon>Cladobotryum</taxon>
    </lineage>
</organism>
<dbReference type="EMBL" id="JAVFKD010000001">
    <property type="protein sequence ID" value="KAK5998441.1"/>
    <property type="molecule type" value="Genomic_DNA"/>
</dbReference>
<proteinExistence type="predicted"/>
<gene>
    <name evidence="2" type="ORF">PT974_00820</name>
</gene>
<accession>A0ABR0T1Y3</accession>
<sequence>MPPSQLTGHSRSRGVLILAVAVTSATAFAFKFKADAIKRNEVDQRTEKAPNGYVSVDRSGGGI</sequence>
<evidence type="ECO:0000313" key="2">
    <source>
        <dbReference type="EMBL" id="KAK5998441.1"/>
    </source>
</evidence>
<keyword evidence="3" id="KW-1185">Reference proteome</keyword>
<feature type="region of interest" description="Disordered" evidence="1">
    <location>
        <begin position="43"/>
        <end position="63"/>
    </location>
</feature>